<dbReference type="AlphaFoldDB" id="A0AAD3RQ51"/>
<evidence type="ECO:0000313" key="7">
    <source>
        <dbReference type="Proteomes" id="UP001234787"/>
    </source>
</evidence>
<evidence type="ECO:0000256" key="3">
    <source>
        <dbReference type="ARBA" id="ARBA00022842"/>
    </source>
</evidence>
<dbReference type="InterPro" id="IPR008949">
    <property type="entry name" value="Isoprenoid_synthase_dom_sf"/>
</dbReference>
<comment type="cofactor">
    <cofactor evidence="1">
        <name>Mg(2+)</name>
        <dbReference type="ChEBI" id="CHEBI:18420"/>
    </cofactor>
</comment>
<feature type="domain" description="Terpene synthase metal-binding" evidence="5">
    <location>
        <begin position="27"/>
        <end position="138"/>
    </location>
</feature>
<accession>A0AAD3RQ51</accession>
<name>A0AAD3RQ51_CRYJA</name>
<dbReference type="GO" id="GO:0016102">
    <property type="term" value="P:diterpenoid biosynthetic process"/>
    <property type="evidence" value="ECO:0007669"/>
    <property type="project" value="TreeGrafter"/>
</dbReference>
<evidence type="ECO:0000256" key="4">
    <source>
        <dbReference type="ARBA" id="ARBA00023239"/>
    </source>
</evidence>
<organism evidence="6 7">
    <name type="scientific">Cryptomeria japonica</name>
    <name type="common">Japanese cedar</name>
    <name type="synonym">Cupressus japonica</name>
    <dbReference type="NCBI Taxonomy" id="3369"/>
    <lineage>
        <taxon>Eukaryota</taxon>
        <taxon>Viridiplantae</taxon>
        <taxon>Streptophyta</taxon>
        <taxon>Embryophyta</taxon>
        <taxon>Tracheophyta</taxon>
        <taxon>Spermatophyta</taxon>
        <taxon>Pinopsida</taxon>
        <taxon>Pinidae</taxon>
        <taxon>Conifers II</taxon>
        <taxon>Cupressales</taxon>
        <taxon>Cupressaceae</taxon>
        <taxon>Cryptomeria</taxon>
    </lineage>
</organism>
<dbReference type="InterPro" id="IPR005630">
    <property type="entry name" value="Terpene_synthase_metal-bd"/>
</dbReference>
<evidence type="ECO:0000313" key="6">
    <source>
        <dbReference type="EMBL" id="GLJ57340.1"/>
    </source>
</evidence>
<dbReference type="Pfam" id="PF03936">
    <property type="entry name" value="Terpene_synth_C"/>
    <property type="match status" value="1"/>
</dbReference>
<keyword evidence="2" id="KW-0479">Metal-binding</keyword>
<keyword evidence="7" id="KW-1185">Reference proteome</keyword>
<dbReference type="PANTHER" id="PTHR31739">
    <property type="entry name" value="ENT-COPALYL DIPHOSPHATE SYNTHASE, CHLOROPLASTIC"/>
    <property type="match status" value="1"/>
</dbReference>
<proteinExistence type="predicted"/>
<dbReference type="Proteomes" id="UP001234787">
    <property type="component" value="Unassembled WGS sequence"/>
</dbReference>
<gene>
    <name evidence="6" type="ORF">SUGI_1317080</name>
</gene>
<keyword evidence="3" id="KW-0460">Magnesium</keyword>
<keyword evidence="4" id="KW-0456">Lyase</keyword>
<dbReference type="GO" id="GO:0000287">
    <property type="term" value="F:magnesium ion binding"/>
    <property type="evidence" value="ECO:0007669"/>
    <property type="project" value="InterPro"/>
</dbReference>
<evidence type="ECO:0000256" key="1">
    <source>
        <dbReference type="ARBA" id="ARBA00001946"/>
    </source>
</evidence>
<protein>
    <recommendedName>
        <fullName evidence="5">Terpene synthase metal-binding domain-containing protein</fullName>
    </recommendedName>
</protein>
<comment type="caution">
    <text evidence="6">The sequence shown here is derived from an EMBL/GenBank/DDBJ whole genome shotgun (WGS) entry which is preliminary data.</text>
</comment>
<dbReference type="SUPFAM" id="SSF48576">
    <property type="entry name" value="Terpenoid synthases"/>
    <property type="match status" value="1"/>
</dbReference>
<dbReference type="InterPro" id="IPR050148">
    <property type="entry name" value="Terpene_synthase-like"/>
</dbReference>
<evidence type="ECO:0000256" key="2">
    <source>
        <dbReference type="ARBA" id="ARBA00022723"/>
    </source>
</evidence>
<dbReference type="GO" id="GO:0010333">
    <property type="term" value="F:terpene synthase activity"/>
    <property type="evidence" value="ECO:0007669"/>
    <property type="project" value="InterPro"/>
</dbReference>
<evidence type="ECO:0000259" key="5">
    <source>
        <dbReference type="Pfam" id="PF03936"/>
    </source>
</evidence>
<dbReference type="Gene3D" id="1.10.600.10">
    <property type="entry name" value="Farnesyl Diphosphate Synthase"/>
    <property type="match status" value="1"/>
</dbReference>
<dbReference type="EMBL" id="BSEH01000105">
    <property type="protein sequence ID" value="GLJ57340.1"/>
    <property type="molecule type" value="Genomic_DNA"/>
</dbReference>
<reference evidence="6" key="1">
    <citation type="submission" date="2022-12" db="EMBL/GenBank/DDBJ databases">
        <title>Chromosome-Level Genome Assembly of Japanese Cedar (Cryptomeriajaponica D. Don).</title>
        <authorList>
            <person name="Fujino T."/>
            <person name="Yamaguchi K."/>
            <person name="Yokoyama T."/>
            <person name="Hamanaka T."/>
            <person name="Harazono Y."/>
            <person name="Kamada H."/>
            <person name="Kobayashi W."/>
            <person name="Ujino-Ihara T."/>
            <person name="Uchiyama K."/>
            <person name="Matsumoto A."/>
            <person name="Izuno A."/>
            <person name="Tsumura Y."/>
            <person name="Toyoda A."/>
            <person name="Shigenobu S."/>
            <person name="Moriguchi Y."/>
            <person name="Ueno S."/>
            <person name="Kasahara M."/>
        </authorList>
    </citation>
    <scope>NUCLEOTIDE SEQUENCE</scope>
</reference>
<dbReference type="PANTHER" id="PTHR31739:SF4">
    <property type="entry name" value="ENT-COPALYL DIPHOSPHATE SYNTHASE, CHLOROPLASTIC"/>
    <property type="match status" value="1"/>
</dbReference>
<sequence length="191" mass="22114">MNRNNRMLNGYWEGLMAECYRNGDWETLDELLSATTKEGEWADTKYVPPLKEYLENGKVSVTLAILILNSIFFTGEPLPDNLLCQLDFRAPFLHLVCLTTRLMNDARTFTNERDRGDLASCIQCYKGEHPECTEEEGLSYLFYFNQDSLIEPSSEFLKPRRVPKCYRKLIFDTARASQLFYKNKNGFGMSA</sequence>